<dbReference type="RefSeq" id="WP_067786117.1">
    <property type="nucleotide sequence ID" value="NZ_CP016545.1"/>
</dbReference>
<dbReference type="Pfam" id="PF13400">
    <property type="entry name" value="Tad"/>
    <property type="match status" value="1"/>
</dbReference>
<reference evidence="2 3" key="1">
    <citation type="submission" date="2016-07" db="EMBL/GenBank/DDBJ databases">
        <title>Complete genome sequence of Altererythrobacter namhicola JCM 16345T, containing esterase-encoding genes.</title>
        <authorList>
            <person name="Cheng H."/>
            <person name="Wu Y.-H."/>
            <person name="Jian S.-L."/>
            <person name="Huo Y.-Y."/>
            <person name="Wang C.-S."/>
            <person name="Xu X.-W."/>
        </authorList>
    </citation>
    <scope>NUCLEOTIDE SEQUENCE [LARGE SCALE GENOMIC DNA]</scope>
    <source>
        <strain evidence="2 3">JCM 16345</strain>
    </source>
</reference>
<proteinExistence type="predicted"/>
<evidence type="ECO:0000313" key="3">
    <source>
        <dbReference type="Proteomes" id="UP000092698"/>
    </source>
</evidence>
<accession>A0A1C7D6Y5</accession>
<dbReference type="SUPFAM" id="SSF53300">
    <property type="entry name" value="vWA-like"/>
    <property type="match status" value="1"/>
</dbReference>
<gene>
    <name evidence="2" type="ORF">A6F65_00761</name>
</gene>
<evidence type="ECO:0000259" key="1">
    <source>
        <dbReference type="Pfam" id="PF13400"/>
    </source>
</evidence>
<dbReference type="Gene3D" id="3.40.50.410">
    <property type="entry name" value="von Willebrand factor, type A domain"/>
    <property type="match status" value="2"/>
</dbReference>
<name>A0A1C7D6Y5_9SPHN</name>
<feature type="domain" description="Putative Flp pilus-assembly TadG-like N-terminal" evidence="1">
    <location>
        <begin position="20"/>
        <end position="65"/>
    </location>
</feature>
<dbReference type="OrthoDB" id="7522752at2"/>
<dbReference type="InterPro" id="IPR036465">
    <property type="entry name" value="vWFA_dom_sf"/>
</dbReference>
<dbReference type="STRING" id="645517.A6F65_00761"/>
<organism evidence="2 3">
    <name type="scientific">Paraurantiacibacter namhicola</name>
    <dbReference type="NCBI Taxonomy" id="645517"/>
    <lineage>
        <taxon>Bacteria</taxon>
        <taxon>Pseudomonadati</taxon>
        <taxon>Pseudomonadota</taxon>
        <taxon>Alphaproteobacteria</taxon>
        <taxon>Sphingomonadales</taxon>
        <taxon>Erythrobacteraceae</taxon>
        <taxon>Paraurantiacibacter</taxon>
    </lineage>
</organism>
<dbReference type="EMBL" id="CP016545">
    <property type="protein sequence ID" value="ANU07081.1"/>
    <property type="molecule type" value="Genomic_DNA"/>
</dbReference>
<dbReference type="InterPro" id="IPR028087">
    <property type="entry name" value="Tad_N"/>
</dbReference>
<dbReference type="KEGG" id="anh:A6F65_00761"/>
<sequence length="542" mass="58498">MRNPVEHSGFLSRLASDTGGNTLALAAAAIIPLTMMVGSGLDLSVAYMSRTKLQNACDAGVLAARQHMTGTTFNQSVQDEAKRFFDFNFPHTSGDMQNTQFSVTQNAQDKGELLGTASAEVPTSLMRAFGFQKLDISVTCDATKDMGHNDVVLVLDVTGSMNCPPGTAGGCGGVEQTGSKIGRLRTGARGLYRALDADDGSKTRYGIVPYSHTVNIARSLKNRDFLVDQSYVDGEWSYRECDTDGSTYWNCEWKTAAQRPLTGVDGTKYRDNRSFTDNGDKTVHISNSYWNNAHGYLAGNRQGFRTSGMGCIEERPSLASADAFTILTTITQADVDTAAANGNDTARQFGRYDPFVQRGFSQDGCPSESTRLTAYVDEASFGAAVTTATANVTGGTYHDIGMLWGARFASRTGFFSGNNYNQGDNVTDIDGVPVNTHIVFMTDGKLDTGSTLYSAYGVETYQGRLGTSGTQDSRHIDRFHSVCDVAKGMGITIWVIALDVSDTDDIEQCATSDEHFYTSDGTDLEQIFTAIGQGIGNLRLTR</sequence>
<dbReference type="PATRIC" id="fig|645517.4.peg.762"/>
<dbReference type="Proteomes" id="UP000092698">
    <property type="component" value="Chromosome"/>
</dbReference>
<protein>
    <recommendedName>
        <fullName evidence="1">Putative Flp pilus-assembly TadG-like N-terminal domain-containing protein</fullName>
    </recommendedName>
</protein>
<keyword evidence="3" id="KW-1185">Reference proteome</keyword>
<evidence type="ECO:0000313" key="2">
    <source>
        <dbReference type="EMBL" id="ANU07081.1"/>
    </source>
</evidence>
<dbReference type="AlphaFoldDB" id="A0A1C7D6Y5"/>